<dbReference type="RefSeq" id="WP_145716843.1">
    <property type="nucleotide sequence ID" value="NZ_BAAAFY010000004.1"/>
</dbReference>
<dbReference type="Pfam" id="PF14534">
    <property type="entry name" value="DUF4440"/>
    <property type="match status" value="1"/>
</dbReference>
<feature type="domain" description="DUF4440" evidence="3">
    <location>
        <begin position="32"/>
        <end position="153"/>
    </location>
</feature>
<protein>
    <submittedName>
        <fullName evidence="4">Uncharacterized protein DUF3471</fullName>
    </submittedName>
</protein>
<dbReference type="InterPro" id="IPR032710">
    <property type="entry name" value="NTF2-like_dom_sf"/>
</dbReference>
<evidence type="ECO:0000259" key="3">
    <source>
        <dbReference type="Pfam" id="PF14534"/>
    </source>
</evidence>
<dbReference type="InterPro" id="IPR027843">
    <property type="entry name" value="DUF4440"/>
</dbReference>
<name>A0A562SZR6_CHIJA</name>
<sequence length="260" mass="28845">MQKIAVLLLLVLSCLCTPLSAQENGPQLSTTILHLDSLFWQAYNTCNLEKMADYFTEDVEFYHDKGGATFGLPALLAATKKGMCNSDGSFRLRREAVTGSVQVFPLMKNDAVYGAILSGEHVFYVLEKGKAERLDGKAAFTHLWLLQNGAWKMARVLSYDHGPAPYINKRQVVTLPDTMLQTYAGTYKGAQSGTVQIQVDNGSLTMLAGGHPFKLYAAKEGFFFSKERDLTFEFVKTGQAVTRLIVRERGEIAEELVAER</sequence>
<dbReference type="Proteomes" id="UP000316778">
    <property type="component" value="Unassembled WGS sequence"/>
</dbReference>
<gene>
    <name evidence="4" type="ORF">LX66_4041</name>
</gene>
<dbReference type="InterPro" id="IPR021860">
    <property type="entry name" value="Peptidase_S12_Pab87-rel_C"/>
</dbReference>
<evidence type="ECO:0000259" key="2">
    <source>
        <dbReference type="Pfam" id="PF11954"/>
    </source>
</evidence>
<evidence type="ECO:0000313" key="4">
    <source>
        <dbReference type="EMBL" id="TWI86777.1"/>
    </source>
</evidence>
<dbReference type="OrthoDB" id="1357763at2"/>
<accession>A0A562SZR6</accession>
<comment type="caution">
    <text evidence="4">The sequence shown here is derived from an EMBL/GenBank/DDBJ whole genome shotgun (WGS) entry which is preliminary data.</text>
</comment>
<dbReference type="AlphaFoldDB" id="A0A562SZR6"/>
<feature type="signal peptide" evidence="1">
    <location>
        <begin position="1"/>
        <end position="21"/>
    </location>
</feature>
<reference evidence="4 5" key="1">
    <citation type="journal article" date="2013" name="Stand. Genomic Sci.">
        <title>Genomic Encyclopedia of Type Strains, Phase I: The one thousand microbial genomes (KMG-I) project.</title>
        <authorList>
            <person name="Kyrpides N.C."/>
            <person name="Woyke T."/>
            <person name="Eisen J.A."/>
            <person name="Garrity G."/>
            <person name="Lilburn T.G."/>
            <person name="Beck B.J."/>
            <person name="Whitman W.B."/>
            <person name="Hugenholtz P."/>
            <person name="Klenk H.P."/>
        </authorList>
    </citation>
    <scope>NUCLEOTIDE SEQUENCE [LARGE SCALE GENOMIC DNA]</scope>
    <source>
        <strain evidence="4 5">DSM 13484</strain>
    </source>
</reference>
<dbReference type="Pfam" id="PF11954">
    <property type="entry name" value="DUF3471"/>
    <property type="match status" value="1"/>
</dbReference>
<dbReference type="Gene3D" id="3.10.450.50">
    <property type="match status" value="1"/>
</dbReference>
<evidence type="ECO:0000313" key="5">
    <source>
        <dbReference type="Proteomes" id="UP000316778"/>
    </source>
</evidence>
<feature type="chain" id="PRO_5021703719" evidence="1">
    <location>
        <begin position="22"/>
        <end position="260"/>
    </location>
</feature>
<proteinExistence type="predicted"/>
<feature type="domain" description="Peptidase S12 Pab87-related C-terminal" evidence="2">
    <location>
        <begin position="170"/>
        <end position="247"/>
    </location>
</feature>
<keyword evidence="1" id="KW-0732">Signal</keyword>
<dbReference type="SUPFAM" id="SSF54427">
    <property type="entry name" value="NTF2-like"/>
    <property type="match status" value="1"/>
</dbReference>
<organism evidence="4 5">
    <name type="scientific">Chitinophaga japonensis</name>
    <name type="common">Flexibacter japonensis</name>
    <dbReference type="NCBI Taxonomy" id="104662"/>
    <lineage>
        <taxon>Bacteria</taxon>
        <taxon>Pseudomonadati</taxon>
        <taxon>Bacteroidota</taxon>
        <taxon>Chitinophagia</taxon>
        <taxon>Chitinophagales</taxon>
        <taxon>Chitinophagaceae</taxon>
        <taxon>Chitinophaga</taxon>
    </lineage>
</organism>
<evidence type="ECO:0000256" key="1">
    <source>
        <dbReference type="SAM" id="SignalP"/>
    </source>
</evidence>
<dbReference type="EMBL" id="VLLG01000004">
    <property type="protein sequence ID" value="TWI86777.1"/>
    <property type="molecule type" value="Genomic_DNA"/>
</dbReference>
<keyword evidence="5" id="KW-1185">Reference proteome</keyword>